<dbReference type="InParanoid" id="A0A136JEQ0"/>
<dbReference type="AlphaFoldDB" id="A0A136JEQ0"/>
<accession>A0A136JEQ0</accession>
<dbReference type="GO" id="GO:0031505">
    <property type="term" value="P:fungal-type cell wall organization"/>
    <property type="evidence" value="ECO:0007669"/>
    <property type="project" value="TreeGrafter"/>
</dbReference>
<evidence type="ECO:0000313" key="3">
    <source>
        <dbReference type="Proteomes" id="UP000070501"/>
    </source>
</evidence>
<dbReference type="Pfam" id="PF06687">
    <property type="entry name" value="SUR7"/>
    <property type="match status" value="1"/>
</dbReference>
<reference evidence="3" key="1">
    <citation type="submission" date="2016-02" db="EMBL/GenBank/DDBJ databases">
        <title>Draft genome sequence of Microdochium bolleyi, a fungal endophyte of beachgrass.</title>
        <authorList>
            <consortium name="DOE Joint Genome Institute"/>
            <person name="David A.S."/>
            <person name="May G."/>
            <person name="Haridas S."/>
            <person name="Lim J."/>
            <person name="Wang M."/>
            <person name="Labutti K."/>
            <person name="Lipzen A."/>
            <person name="Barry K."/>
            <person name="Grigoriev I.V."/>
        </authorList>
    </citation>
    <scope>NUCLEOTIDE SEQUENCE [LARGE SCALE GENOMIC DNA]</scope>
    <source>
        <strain evidence="3">J235TASD1</strain>
    </source>
</reference>
<evidence type="ECO:0000313" key="2">
    <source>
        <dbReference type="EMBL" id="KXJ95622.1"/>
    </source>
</evidence>
<keyword evidence="1" id="KW-0812">Transmembrane</keyword>
<sequence>MGIFGSWKVKTWPLFIPLALSIAAFVLSMLALFAGTGQQQQALEEYHMFSINVSHFGQELIPSSTQNQPPRPSQSSGGGFWDNLGDTISGIGNEIQDTITDQVNDVIGDVVDEITEKLGISQWYSLHVMNWCEGDFAPNSTAVGAWYNTTNCTERAAGISFNLTEILNHEISIGPLDFNTNEIPLPDRIESAVEQLNSALYALFILFVLAAAFSGFTILLTLVTIVTSFLWGRTSHHHQAGHRKTIIGNAVFNFLAVVMLAVAAAIATVVGKKAASEITDAGKDVGISANAGMKFIAICWGAFGAGFLAFVFWSALCCFPREKYRKSRV</sequence>
<dbReference type="Proteomes" id="UP000070501">
    <property type="component" value="Unassembled WGS sequence"/>
</dbReference>
<dbReference type="STRING" id="196109.A0A136JEQ0"/>
<keyword evidence="1" id="KW-1133">Transmembrane helix</keyword>
<dbReference type="EMBL" id="KQ964246">
    <property type="protein sequence ID" value="KXJ95622.1"/>
    <property type="molecule type" value="Genomic_DNA"/>
</dbReference>
<name>A0A136JEQ0_9PEZI</name>
<evidence type="ECO:0000256" key="1">
    <source>
        <dbReference type="SAM" id="Phobius"/>
    </source>
</evidence>
<dbReference type="InterPro" id="IPR009571">
    <property type="entry name" value="SUR7/Rim9-like_fungi"/>
</dbReference>
<proteinExistence type="predicted"/>
<dbReference type="GO" id="GO:0005886">
    <property type="term" value="C:plasma membrane"/>
    <property type="evidence" value="ECO:0007669"/>
    <property type="project" value="InterPro"/>
</dbReference>
<dbReference type="PANTHER" id="PTHR28019:SF7">
    <property type="entry name" value="SUR7 PROTEIN"/>
    <property type="match status" value="1"/>
</dbReference>
<dbReference type="OrthoDB" id="4159154at2759"/>
<gene>
    <name evidence="2" type="ORF">Micbo1qcDRAFT_27644</name>
</gene>
<keyword evidence="1" id="KW-0472">Membrane</keyword>
<dbReference type="GO" id="GO:0051285">
    <property type="term" value="C:cell cortex of cell tip"/>
    <property type="evidence" value="ECO:0007669"/>
    <property type="project" value="TreeGrafter"/>
</dbReference>
<feature type="transmembrane region" description="Helical" evidence="1">
    <location>
        <begin position="291"/>
        <end position="319"/>
    </location>
</feature>
<dbReference type="PANTHER" id="PTHR28019">
    <property type="entry name" value="CELL MEMBRANE PROTEIN YLR413W-RELATED"/>
    <property type="match status" value="1"/>
</dbReference>
<feature type="transmembrane region" description="Helical" evidence="1">
    <location>
        <begin position="12"/>
        <end position="34"/>
    </location>
</feature>
<feature type="transmembrane region" description="Helical" evidence="1">
    <location>
        <begin position="251"/>
        <end position="271"/>
    </location>
</feature>
<dbReference type="InterPro" id="IPR052413">
    <property type="entry name" value="SUR7_domain"/>
</dbReference>
<organism evidence="2 3">
    <name type="scientific">Microdochium bolleyi</name>
    <dbReference type="NCBI Taxonomy" id="196109"/>
    <lineage>
        <taxon>Eukaryota</taxon>
        <taxon>Fungi</taxon>
        <taxon>Dikarya</taxon>
        <taxon>Ascomycota</taxon>
        <taxon>Pezizomycotina</taxon>
        <taxon>Sordariomycetes</taxon>
        <taxon>Xylariomycetidae</taxon>
        <taxon>Xylariales</taxon>
        <taxon>Microdochiaceae</taxon>
        <taxon>Microdochium</taxon>
    </lineage>
</organism>
<feature type="transmembrane region" description="Helical" evidence="1">
    <location>
        <begin position="200"/>
        <end position="231"/>
    </location>
</feature>
<protein>
    <submittedName>
        <fullName evidence="2">Actin cortical patch SUR7/pH-response regulator pali</fullName>
    </submittedName>
</protein>
<keyword evidence="3" id="KW-1185">Reference proteome</keyword>